<organism evidence="2 3">
    <name type="scientific">Hibiscus sabdariffa</name>
    <name type="common">roselle</name>
    <dbReference type="NCBI Taxonomy" id="183260"/>
    <lineage>
        <taxon>Eukaryota</taxon>
        <taxon>Viridiplantae</taxon>
        <taxon>Streptophyta</taxon>
        <taxon>Embryophyta</taxon>
        <taxon>Tracheophyta</taxon>
        <taxon>Spermatophyta</taxon>
        <taxon>Magnoliopsida</taxon>
        <taxon>eudicotyledons</taxon>
        <taxon>Gunneridae</taxon>
        <taxon>Pentapetalae</taxon>
        <taxon>rosids</taxon>
        <taxon>malvids</taxon>
        <taxon>Malvales</taxon>
        <taxon>Malvaceae</taxon>
        <taxon>Malvoideae</taxon>
        <taxon>Hibiscus</taxon>
    </lineage>
</organism>
<proteinExistence type="predicted"/>
<feature type="region of interest" description="Disordered" evidence="1">
    <location>
        <begin position="192"/>
        <end position="233"/>
    </location>
</feature>
<evidence type="ECO:0000313" key="3">
    <source>
        <dbReference type="Proteomes" id="UP001472677"/>
    </source>
</evidence>
<sequence length="233" mass="25616">MGNSLAGRKTTKVMTINGETFKLKTPVKAEDVLKDYPGHVLLESESVKHYGTRAKPLEPQQKLEPRRLYFLVVLPEAPTERNPRRVRSGVNMSAKDRLESLMLSRRSSSDLTLMKGGSVVAEKGGGSGTKAAAMKVRLRVPRAEVERLMKESENEGEAAEKIMQLCMAAKGGRNSPREGGMKGRERDGLVLQQDRGGLWKGSHGSTGEGFKARERRPAKPRDKEMGMGILSNS</sequence>
<accession>A0ABR2EX62</accession>
<dbReference type="PANTHER" id="PTHR33148">
    <property type="entry name" value="PLASTID MOVEMENT IMPAIRED PROTEIN-RELATED"/>
    <property type="match status" value="1"/>
</dbReference>
<evidence type="ECO:0008006" key="4">
    <source>
        <dbReference type="Google" id="ProtNLM"/>
    </source>
</evidence>
<dbReference type="PANTHER" id="PTHR33148:SF3">
    <property type="entry name" value="DUF4228 DOMAIN PROTEIN"/>
    <property type="match status" value="1"/>
</dbReference>
<evidence type="ECO:0000313" key="2">
    <source>
        <dbReference type="EMBL" id="KAK8567575.1"/>
    </source>
</evidence>
<keyword evidence="3" id="KW-1185">Reference proteome</keyword>
<comment type="caution">
    <text evidence="2">The sequence shown here is derived from an EMBL/GenBank/DDBJ whole genome shotgun (WGS) entry which is preliminary data.</text>
</comment>
<dbReference type="Proteomes" id="UP001472677">
    <property type="component" value="Unassembled WGS sequence"/>
</dbReference>
<name>A0ABR2EX62_9ROSI</name>
<feature type="compositionally biased region" description="Basic and acidic residues" evidence="1">
    <location>
        <begin position="210"/>
        <end position="225"/>
    </location>
</feature>
<gene>
    <name evidence="2" type="ORF">V6N12_006155</name>
</gene>
<dbReference type="InterPro" id="IPR025322">
    <property type="entry name" value="PADRE_dom"/>
</dbReference>
<reference evidence="2 3" key="1">
    <citation type="journal article" date="2024" name="G3 (Bethesda)">
        <title>Genome assembly of Hibiscus sabdariffa L. provides insights into metabolisms of medicinal natural products.</title>
        <authorList>
            <person name="Kim T."/>
        </authorList>
    </citation>
    <scope>NUCLEOTIDE SEQUENCE [LARGE SCALE GENOMIC DNA]</scope>
    <source>
        <strain evidence="2">TK-2024</strain>
        <tissue evidence="2">Old leaves</tissue>
    </source>
</reference>
<dbReference type="Pfam" id="PF14009">
    <property type="entry name" value="PADRE"/>
    <property type="match status" value="1"/>
</dbReference>
<evidence type="ECO:0000256" key="1">
    <source>
        <dbReference type="SAM" id="MobiDB-lite"/>
    </source>
</evidence>
<protein>
    <recommendedName>
        <fullName evidence="4">Plastid movement impaired 2</fullName>
    </recommendedName>
</protein>
<dbReference type="EMBL" id="JBBPBM010000009">
    <property type="protein sequence ID" value="KAK8567575.1"/>
    <property type="molecule type" value="Genomic_DNA"/>
</dbReference>